<evidence type="ECO:0000313" key="3">
    <source>
        <dbReference type="EMBL" id="GGL88392.1"/>
    </source>
</evidence>
<dbReference type="Proteomes" id="UP000649829">
    <property type="component" value="Unassembled WGS sequence"/>
</dbReference>
<dbReference type="Pfam" id="PF04397">
    <property type="entry name" value="LytTR"/>
    <property type="match status" value="1"/>
</dbReference>
<evidence type="ECO:0000259" key="2">
    <source>
        <dbReference type="PROSITE" id="PS50930"/>
    </source>
</evidence>
<keyword evidence="1" id="KW-0812">Transmembrane</keyword>
<dbReference type="AlphaFoldDB" id="A0A917SLV8"/>
<evidence type="ECO:0000313" key="4">
    <source>
        <dbReference type="Proteomes" id="UP000649829"/>
    </source>
</evidence>
<proteinExistence type="predicted"/>
<feature type="transmembrane region" description="Helical" evidence="1">
    <location>
        <begin position="76"/>
        <end position="101"/>
    </location>
</feature>
<protein>
    <recommendedName>
        <fullName evidence="2">HTH LytTR-type domain-containing protein</fullName>
    </recommendedName>
</protein>
<accession>A0A917SLV8</accession>
<dbReference type="Gene3D" id="2.40.50.1020">
    <property type="entry name" value="LytTr DNA-binding domain"/>
    <property type="match status" value="1"/>
</dbReference>
<reference evidence="3" key="1">
    <citation type="journal article" date="2014" name="Int. J. Syst. Evol. Microbiol.">
        <title>Complete genome sequence of Corynebacterium casei LMG S-19264T (=DSM 44701T), isolated from a smear-ripened cheese.</title>
        <authorList>
            <consortium name="US DOE Joint Genome Institute (JGI-PGF)"/>
            <person name="Walter F."/>
            <person name="Albersmeier A."/>
            <person name="Kalinowski J."/>
            <person name="Ruckert C."/>
        </authorList>
    </citation>
    <scope>NUCLEOTIDE SEQUENCE</scope>
    <source>
        <strain evidence="3">CGMCC 1.6293</strain>
    </source>
</reference>
<dbReference type="PROSITE" id="PS50930">
    <property type="entry name" value="HTH_LYTTR"/>
    <property type="match status" value="1"/>
</dbReference>
<comment type="caution">
    <text evidence="3">The sequence shown here is derived from an EMBL/GenBank/DDBJ whole genome shotgun (WGS) entry which is preliminary data.</text>
</comment>
<sequence>MREFLSDLRSDRGLLVFLGAICLLTLLGPFGSYDALPPARRFFFWTAALTAVALPMHIAIRALLDSPHLGRLPRLARVALGAMLAAVPGTGLVFFVRAVLWPESYMLDTIGTTWVQVSAIGFAIGCFHFLPVISVTEGPGQETAAEAPRHGATRFQARLDPATGTDIVSLTMQDHYVRVSTTTGTEMVLIRFADALSELGEIDGLRIHRSHWVAMRHVTTLGREDGKLKVQLDDGRSLPVSQTYAADLRKRLAARAASA</sequence>
<keyword evidence="1" id="KW-0472">Membrane</keyword>
<keyword evidence="4" id="KW-1185">Reference proteome</keyword>
<feature type="transmembrane region" description="Helical" evidence="1">
    <location>
        <begin position="42"/>
        <end position="64"/>
    </location>
</feature>
<organism evidence="3 4">
    <name type="scientific">Pseudooceanicola nanhaiensis</name>
    <dbReference type="NCBI Taxonomy" id="375761"/>
    <lineage>
        <taxon>Bacteria</taxon>
        <taxon>Pseudomonadati</taxon>
        <taxon>Pseudomonadota</taxon>
        <taxon>Alphaproteobacteria</taxon>
        <taxon>Rhodobacterales</taxon>
        <taxon>Paracoccaceae</taxon>
        <taxon>Pseudooceanicola</taxon>
    </lineage>
</organism>
<dbReference type="GO" id="GO:0003677">
    <property type="term" value="F:DNA binding"/>
    <property type="evidence" value="ECO:0007669"/>
    <property type="project" value="InterPro"/>
</dbReference>
<name>A0A917SLV8_9RHOB</name>
<feature type="transmembrane region" description="Helical" evidence="1">
    <location>
        <begin position="113"/>
        <end position="133"/>
    </location>
</feature>
<keyword evidence="1" id="KW-1133">Transmembrane helix</keyword>
<dbReference type="EMBL" id="BMLF01000001">
    <property type="protein sequence ID" value="GGL88392.1"/>
    <property type="molecule type" value="Genomic_DNA"/>
</dbReference>
<reference evidence="3" key="2">
    <citation type="submission" date="2020-09" db="EMBL/GenBank/DDBJ databases">
        <authorList>
            <person name="Sun Q."/>
            <person name="Zhou Y."/>
        </authorList>
    </citation>
    <scope>NUCLEOTIDE SEQUENCE</scope>
    <source>
        <strain evidence="3">CGMCC 1.6293</strain>
    </source>
</reference>
<dbReference type="SMART" id="SM00850">
    <property type="entry name" value="LytTR"/>
    <property type="match status" value="1"/>
</dbReference>
<feature type="domain" description="HTH LytTR-type" evidence="2">
    <location>
        <begin position="166"/>
        <end position="254"/>
    </location>
</feature>
<gene>
    <name evidence="3" type="ORF">GCM10011534_08040</name>
</gene>
<dbReference type="RefSeq" id="WP_084178295.1">
    <property type="nucleotide sequence ID" value="NZ_BMLF01000001.1"/>
</dbReference>
<dbReference type="InterPro" id="IPR007492">
    <property type="entry name" value="LytTR_DNA-bd_dom"/>
</dbReference>
<evidence type="ECO:0000256" key="1">
    <source>
        <dbReference type="SAM" id="Phobius"/>
    </source>
</evidence>
<feature type="transmembrane region" description="Helical" evidence="1">
    <location>
        <begin position="12"/>
        <end position="30"/>
    </location>
</feature>